<name>A0A166SEG0_9CLOT</name>
<dbReference type="GO" id="GO:0006313">
    <property type="term" value="P:DNA transposition"/>
    <property type="evidence" value="ECO:0007669"/>
    <property type="project" value="InterPro"/>
</dbReference>
<dbReference type="Proteomes" id="UP000077407">
    <property type="component" value="Unassembled WGS sequence"/>
</dbReference>
<keyword evidence="1" id="KW-0472">Membrane</keyword>
<dbReference type="RefSeq" id="WP_063553818.1">
    <property type="nucleotide sequence ID" value="NZ_LITT01000002.1"/>
</dbReference>
<protein>
    <submittedName>
        <fullName evidence="3">Transposase DDE domain protein</fullName>
    </submittedName>
</protein>
<dbReference type="Pfam" id="PF01609">
    <property type="entry name" value="DDE_Tnp_1"/>
    <property type="match status" value="1"/>
</dbReference>
<dbReference type="InterPro" id="IPR012337">
    <property type="entry name" value="RNaseH-like_sf"/>
</dbReference>
<feature type="domain" description="Transposase IS4-like" evidence="2">
    <location>
        <begin position="191"/>
        <end position="372"/>
    </location>
</feature>
<sequence length="417" mass="49127">MSKSYLKQFLTYINRVYDIGEKINTLKDKMVRSPVKVSTIAFVVLFGFMLQIRSFNRLEHWIKKNKFKKVLPKNTKMLRIDAVRRCLSDFDLDGLKNMNKHIIKTTMKNKVFRNGTIDGLKVAAIDGVELFDSIKKSCKNCLTRIDKNGITHYFHRSVVCAMVGSDPHVVLGQEMLEPKKDSSNKDEGEITSGKRLIKKLYKEYHHFADIIVADALYCKSTWVKEVLSIGMDVVVRVKDHRLNIVKDALALFKCREADKCWTVKKNINAYRNIKAWDDDNFQMSNSDIEVRFIKFIEEIHTGDKIEIKEGWIITTDKFTSVETLWKIMHKRWDIENNVFHQLKTEWHLDHCFLHSPTGVETVLMFIIIAFNLMQLYFFRCLRGFREKNMLQIDVIEDIKDERFTIEDDWYNPLFIKT</sequence>
<accession>A0A166SEG0</accession>
<dbReference type="GO" id="GO:0003677">
    <property type="term" value="F:DNA binding"/>
    <property type="evidence" value="ECO:0007669"/>
    <property type="project" value="InterPro"/>
</dbReference>
<keyword evidence="1" id="KW-0812">Transmembrane</keyword>
<dbReference type="AlphaFoldDB" id="A0A166SEG0"/>
<dbReference type="OrthoDB" id="1799448at2"/>
<dbReference type="EMBL" id="LITT01000002">
    <property type="protein sequence ID" value="OAA92073.1"/>
    <property type="molecule type" value="Genomic_DNA"/>
</dbReference>
<dbReference type="GO" id="GO:0004803">
    <property type="term" value="F:transposase activity"/>
    <property type="evidence" value="ECO:0007669"/>
    <property type="project" value="InterPro"/>
</dbReference>
<proteinExistence type="predicted"/>
<dbReference type="InterPro" id="IPR002559">
    <property type="entry name" value="Transposase_11"/>
</dbReference>
<evidence type="ECO:0000313" key="3">
    <source>
        <dbReference type="EMBL" id="OAA92073.1"/>
    </source>
</evidence>
<feature type="transmembrane region" description="Helical" evidence="1">
    <location>
        <begin position="362"/>
        <end position="381"/>
    </location>
</feature>
<keyword evidence="1" id="KW-1133">Transmembrane helix</keyword>
<gene>
    <name evidence="3" type="ORF">WY13_00160</name>
</gene>
<dbReference type="PATRIC" id="fig|1538.10.peg.642"/>
<organism evidence="3 4">
    <name type="scientific">Clostridium ljungdahlii</name>
    <dbReference type="NCBI Taxonomy" id="1538"/>
    <lineage>
        <taxon>Bacteria</taxon>
        <taxon>Bacillati</taxon>
        <taxon>Bacillota</taxon>
        <taxon>Clostridia</taxon>
        <taxon>Eubacteriales</taxon>
        <taxon>Clostridiaceae</taxon>
        <taxon>Clostridium</taxon>
    </lineage>
</organism>
<dbReference type="SUPFAM" id="SSF53098">
    <property type="entry name" value="Ribonuclease H-like"/>
    <property type="match status" value="1"/>
</dbReference>
<comment type="caution">
    <text evidence="3">The sequence shown here is derived from an EMBL/GenBank/DDBJ whole genome shotgun (WGS) entry which is preliminary data.</text>
</comment>
<evidence type="ECO:0000256" key="1">
    <source>
        <dbReference type="SAM" id="Phobius"/>
    </source>
</evidence>
<evidence type="ECO:0000313" key="4">
    <source>
        <dbReference type="Proteomes" id="UP000077407"/>
    </source>
</evidence>
<evidence type="ECO:0000259" key="2">
    <source>
        <dbReference type="Pfam" id="PF01609"/>
    </source>
</evidence>
<reference evidence="3 4" key="1">
    <citation type="journal article" date="2015" name="Biotechnol. Bioeng.">
        <title>Genome sequence and phenotypic characterization of Caulobacter segnis.</title>
        <authorList>
            <person name="Patel S."/>
            <person name="Fletcher B."/>
            <person name="Scott D.C."/>
            <person name="Ely B."/>
        </authorList>
    </citation>
    <scope>NUCLEOTIDE SEQUENCE [LARGE SCALE GENOMIC DNA]</scope>
    <source>
        <strain evidence="3 4">ERI-2</strain>
    </source>
</reference>